<evidence type="ECO:0000259" key="11">
    <source>
        <dbReference type="Pfam" id="PF02558"/>
    </source>
</evidence>
<dbReference type="InterPro" id="IPR008927">
    <property type="entry name" value="6-PGluconate_DH-like_C_sf"/>
</dbReference>
<dbReference type="AlphaFoldDB" id="A0A1G5GWA2"/>
<dbReference type="InterPro" id="IPR051402">
    <property type="entry name" value="KPR-Related"/>
</dbReference>
<dbReference type="PROSITE" id="PS51257">
    <property type="entry name" value="PROKAR_LIPOPROTEIN"/>
    <property type="match status" value="1"/>
</dbReference>
<dbReference type="EMBL" id="FMUX01000011">
    <property type="protein sequence ID" value="SCY55764.1"/>
    <property type="molecule type" value="Genomic_DNA"/>
</dbReference>
<feature type="domain" description="Ketopantoate reductase C-terminal" evidence="12">
    <location>
        <begin position="187"/>
        <end position="311"/>
    </location>
</feature>
<dbReference type="GO" id="GO:0008677">
    <property type="term" value="F:2-dehydropantoate 2-reductase activity"/>
    <property type="evidence" value="ECO:0007669"/>
    <property type="project" value="UniProtKB-EC"/>
</dbReference>
<sequence>MKVLVFGGGAVGLGLASCLAEAGVTPDIVTRQEGVTAIEDEGLRRTGLLGEAAYRNVRAAASPDEFMADGPYDYVLVCTKSSATGEAGQALSAVPGLLGPSTCVVLCQNGWGNRERVSPWVDPDRVYNARVITGFSRPAPNTSHITVHVAPISMGHLARPMAGELIPLAEALTKGGLSCNASDEVGRDLWAKMLFNGSLNSLGAIFGVPYGKLSDHPEGLRLMRSVVDEIFAVMEAAGYRTWWQTSEEYFTVLTGELLPTAAHHVSSTLQDLKAGKRTEIDALTGEVVRLGEKHGVPVPVNQTVLDIIGFMEKDCA</sequence>
<dbReference type="UniPathway" id="UPA00028">
    <property type="reaction ID" value="UER00004"/>
</dbReference>
<protein>
    <recommendedName>
        <fullName evidence="4 9">2-dehydropantoate 2-reductase</fullName>
        <ecNumber evidence="3 9">1.1.1.169</ecNumber>
    </recommendedName>
    <alternativeName>
        <fullName evidence="7 9">Ketopantoate reductase</fullName>
    </alternativeName>
</protein>
<dbReference type="Gene3D" id="3.40.50.720">
    <property type="entry name" value="NAD(P)-binding Rossmann-like Domain"/>
    <property type="match status" value="1"/>
</dbReference>
<evidence type="ECO:0000256" key="2">
    <source>
        <dbReference type="ARBA" id="ARBA00007870"/>
    </source>
</evidence>
<dbReference type="Pfam" id="PF02558">
    <property type="entry name" value="ApbA"/>
    <property type="match status" value="1"/>
</dbReference>
<evidence type="ECO:0000256" key="7">
    <source>
        <dbReference type="ARBA" id="ARBA00032024"/>
    </source>
</evidence>
<organism evidence="13 14">
    <name type="scientific">Desulfoluna spongiiphila</name>
    <dbReference type="NCBI Taxonomy" id="419481"/>
    <lineage>
        <taxon>Bacteria</taxon>
        <taxon>Pseudomonadati</taxon>
        <taxon>Thermodesulfobacteriota</taxon>
        <taxon>Desulfobacteria</taxon>
        <taxon>Desulfobacterales</taxon>
        <taxon>Desulfolunaceae</taxon>
        <taxon>Desulfoluna</taxon>
    </lineage>
</organism>
<dbReference type="GO" id="GO:0005737">
    <property type="term" value="C:cytoplasm"/>
    <property type="evidence" value="ECO:0007669"/>
    <property type="project" value="TreeGrafter"/>
</dbReference>
<dbReference type="Pfam" id="PF08546">
    <property type="entry name" value="ApbA_C"/>
    <property type="match status" value="1"/>
</dbReference>
<dbReference type="RefSeq" id="WP_092211798.1">
    <property type="nucleotide sequence ID" value="NZ_FMUX01000011.1"/>
</dbReference>
<dbReference type="InterPro" id="IPR013332">
    <property type="entry name" value="KPR_N"/>
</dbReference>
<feature type="domain" description="Ketopantoate reductase N-terminal" evidence="11">
    <location>
        <begin position="3"/>
        <end position="155"/>
    </location>
</feature>
<evidence type="ECO:0000256" key="5">
    <source>
        <dbReference type="ARBA" id="ARBA00022857"/>
    </source>
</evidence>
<evidence type="ECO:0000256" key="4">
    <source>
        <dbReference type="ARBA" id="ARBA00019465"/>
    </source>
</evidence>
<evidence type="ECO:0000256" key="8">
    <source>
        <dbReference type="ARBA" id="ARBA00048793"/>
    </source>
</evidence>
<comment type="catalytic activity">
    <reaction evidence="8 9">
        <text>(R)-pantoate + NADP(+) = 2-dehydropantoate + NADPH + H(+)</text>
        <dbReference type="Rhea" id="RHEA:16233"/>
        <dbReference type="ChEBI" id="CHEBI:11561"/>
        <dbReference type="ChEBI" id="CHEBI:15378"/>
        <dbReference type="ChEBI" id="CHEBI:15980"/>
        <dbReference type="ChEBI" id="CHEBI:57783"/>
        <dbReference type="ChEBI" id="CHEBI:58349"/>
        <dbReference type="EC" id="1.1.1.169"/>
    </reaction>
</comment>
<reference evidence="13 14" key="1">
    <citation type="submission" date="2016-10" db="EMBL/GenBank/DDBJ databases">
        <authorList>
            <person name="de Groot N.N."/>
        </authorList>
    </citation>
    <scope>NUCLEOTIDE SEQUENCE [LARGE SCALE GENOMIC DNA]</scope>
    <source>
        <strain evidence="13 14">AA1</strain>
    </source>
</reference>
<dbReference type="OrthoDB" id="5333395at2"/>
<dbReference type="EC" id="1.1.1.169" evidence="3 9"/>
<keyword evidence="10" id="KW-0732">Signal</keyword>
<dbReference type="GO" id="GO:0015940">
    <property type="term" value="P:pantothenate biosynthetic process"/>
    <property type="evidence" value="ECO:0007669"/>
    <property type="project" value="UniProtKB-UniPathway"/>
</dbReference>
<dbReference type="PANTHER" id="PTHR21708">
    <property type="entry name" value="PROBABLE 2-DEHYDROPANTOATE 2-REDUCTASE"/>
    <property type="match status" value="1"/>
</dbReference>
<comment type="pathway">
    <text evidence="1 9">Cofactor biosynthesis; (R)-pantothenate biosynthesis; (R)-pantoate from 3-methyl-2-oxobutanoate: step 2/2.</text>
</comment>
<dbReference type="PANTHER" id="PTHR21708:SF26">
    <property type="entry name" value="2-DEHYDROPANTOATE 2-REDUCTASE"/>
    <property type="match status" value="1"/>
</dbReference>
<proteinExistence type="inferred from homology"/>
<dbReference type="InterPro" id="IPR036291">
    <property type="entry name" value="NAD(P)-bd_dom_sf"/>
</dbReference>
<accession>A0A1G5GWA2</accession>
<evidence type="ECO:0000256" key="6">
    <source>
        <dbReference type="ARBA" id="ARBA00023002"/>
    </source>
</evidence>
<dbReference type="Gene3D" id="1.10.1040.10">
    <property type="entry name" value="N-(1-d-carboxylethyl)-l-norvaline Dehydrogenase, domain 2"/>
    <property type="match status" value="1"/>
</dbReference>
<comment type="function">
    <text evidence="9">Catalyzes the NADPH-dependent reduction of ketopantoate into pantoic acid.</text>
</comment>
<dbReference type="FunFam" id="1.10.1040.10:FF:000017">
    <property type="entry name" value="2-dehydropantoate 2-reductase"/>
    <property type="match status" value="1"/>
</dbReference>
<feature type="signal peptide" evidence="10">
    <location>
        <begin position="1"/>
        <end position="22"/>
    </location>
</feature>
<evidence type="ECO:0000256" key="9">
    <source>
        <dbReference type="RuleBase" id="RU362068"/>
    </source>
</evidence>
<keyword evidence="6 9" id="KW-0560">Oxidoreductase</keyword>
<gene>
    <name evidence="13" type="ORF">SAMN05216233_111180</name>
</gene>
<keyword evidence="9" id="KW-0566">Pantothenate biosynthesis</keyword>
<dbReference type="Proteomes" id="UP000198870">
    <property type="component" value="Unassembled WGS sequence"/>
</dbReference>
<keyword evidence="14" id="KW-1185">Reference proteome</keyword>
<feature type="chain" id="PRO_5011431727" description="2-dehydropantoate 2-reductase" evidence="10">
    <location>
        <begin position="23"/>
        <end position="316"/>
    </location>
</feature>
<dbReference type="NCBIfam" id="TIGR00745">
    <property type="entry name" value="apbA_panE"/>
    <property type="match status" value="1"/>
</dbReference>
<name>A0A1G5GWA2_9BACT</name>
<evidence type="ECO:0000313" key="14">
    <source>
        <dbReference type="Proteomes" id="UP000198870"/>
    </source>
</evidence>
<dbReference type="SUPFAM" id="SSF48179">
    <property type="entry name" value="6-phosphogluconate dehydrogenase C-terminal domain-like"/>
    <property type="match status" value="1"/>
</dbReference>
<evidence type="ECO:0000256" key="3">
    <source>
        <dbReference type="ARBA" id="ARBA00013014"/>
    </source>
</evidence>
<evidence type="ECO:0000256" key="1">
    <source>
        <dbReference type="ARBA" id="ARBA00004994"/>
    </source>
</evidence>
<evidence type="ECO:0000259" key="12">
    <source>
        <dbReference type="Pfam" id="PF08546"/>
    </source>
</evidence>
<dbReference type="InterPro" id="IPR013328">
    <property type="entry name" value="6PGD_dom2"/>
</dbReference>
<comment type="similarity">
    <text evidence="2 9">Belongs to the ketopantoate reductase family.</text>
</comment>
<evidence type="ECO:0000256" key="10">
    <source>
        <dbReference type="SAM" id="SignalP"/>
    </source>
</evidence>
<evidence type="ECO:0000313" key="13">
    <source>
        <dbReference type="EMBL" id="SCY55764.1"/>
    </source>
</evidence>
<dbReference type="SUPFAM" id="SSF51735">
    <property type="entry name" value="NAD(P)-binding Rossmann-fold domains"/>
    <property type="match status" value="1"/>
</dbReference>
<dbReference type="InterPro" id="IPR013752">
    <property type="entry name" value="KPA_reductase"/>
</dbReference>
<keyword evidence="5 9" id="KW-0521">NADP</keyword>
<dbReference type="STRING" id="419481.SAMN05216233_111180"/>
<dbReference type="InterPro" id="IPR003710">
    <property type="entry name" value="ApbA"/>
</dbReference>